<keyword evidence="1" id="KW-0812">Transmembrane</keyword>
<keyword evidence="3" id="KW-1185">Reference proteome</keyword>
<feature type="transmembrane region" description="Helical" evidence="1">
    <location>
        <begin position="230"/>
        <end position="249"/>
    </location>
</feature>
<evidence type="ECO:0000256" key="1">
    <source>
        <dbReference type="SAM" id="Phobius"/>
    </source>
</evidence>
<accession>A0AA41UEL3</accession>
<dbReference type="AlphaFoldDB" id="A0AA41UEL3"/>
<reference evidence="2" key="1">
    <citation type="submission" date="2022-03" db="EMBL/GenBank/DDBJ databases">
        <title>Cryobacterium sp. nov. strain ZS14-85, isolated from Antarctic soil.</title>
        <authorList>
            <person name="Li J."/>
            <person name="Niu G."/>
        </authorList>
    </citation>
    <scope>NUCLEOTIDE SEQUENCE</scope>
    <source>
        <strain evidence="2">ZS14-85</strain>
    </source>
</reference>
<protein>
    <submittedName>
        <fullName evidence="2">Uncharacterized protein</fullName>
    </submittedName>
</protein>
<evidence type="ECO:0000313" key="3">
    <source>
        <dbReference type="Proteomes" id="UP001165341"/>
    </source>
</evidence>
<comment type="caution">
    <text evidence="2">The sequence shown here is derived from an EMBL/GenBank/DDBJ whole genome shotgun (WGS) entry which is preliminary data.</text>
</comment>
<keyword evidence="1" id="KW-0472">Membrane</keyword>
<dbReference type="EMBL" id="JALGAR010000001">
    <property type="protein sequence ID" value="MCI4657140.1"/>
    <property type="molecule type" value="Genomic_DNA"/>
</dbReference>
<dbReference type="Proteomes" id="UP001165341">
    <property type="component" value="Unassembled WGS sequence"/>
</dbReference>
<dbReference type="RefSeq" id="WP_243011129.1">
    <property type="nucleotide sequence ID" value="NZ_JALGAR010000001.1"/>
</dbReference>
<name>A0AA41UEL3_9MICO</name>
<sequence>MDRDELGEIGLSLDLEGVPSAPTTVDFAISGTLGQVLSSCYDVRISITRDLTFDSLAPPAKEALTQLAMSGAADGQQPSLTQRLTESQVSEILHRNTYTQVGIPVTPTLGGNAKYPQLVGASFTQTCQVLDGHKMWDRISGEPRMVVPAMSAAVADNVPTLNLYPEISVYTDDLFFLIHSTDEPYRRDGMTQLQNQNVSTFSNQGFKVATSTITSATFSSPAREATDKNVLLLIGVLLGAVASILVALLSNGVDRLLAIPVVSKWREKATRTGRGNAGSPPPRP</sequence>
<keyword evidence="1" id="KW-1133">Transmembrane helix</keyword>
<organism evidence="2 3">
    <name type="scientific">Cryobacterium zhongshanensis</name>
    <dbReference type="NCBI Taxonomy" id="2928153"/>
    <lineage>
        <taxon>Bacteria</taxon>
        <taxon>Bacillati</taxon>
        <taxon>Actinomycetota</taxon>
        <taxon>Actinomycetes</taxon>
        <taxon>Micrococcales</taxon>
        <taxon>Microbacteriaceae</taxon>
        <taxon>Cryobacterium</taxon>
    </lineage>
</organism>
<evidence type="ECO:0000313" key="2">
    <source>
        <dbReference type="EMBL" id="MCI4657140.1"/>
    </source>
</evidence>
<gene>
    <name evidence="2" type="ORF">MQH31_04840</name>
</gene>
<proteinExistence type="predicted"/>